<accession>U2YAL8</accession>
<dbReference type="KEGG" id="ntd:EGO55_05280"/>
<reference evidence="3 4" key="1">
    <citation type="submission" date="2013-09" db="EMBL/GenBank/DDBJ databases">
        <title>Whole genome shotgun sequence of Novosphingobium tardaugens NBRC 16725.</title>
        <authorList>
            <person name="Isaki S."/>
            <person name="Hosoyama A."/>
            <person name="Tsuchikane K."/>
            <person name="Katsumata H."/>
            <person name="Ando Y."/>
            <person name="Yamazaki S."/>
            <person name="Fujita N."/>
        </authorList>
    </citation>
    <scope>NUCLEOTIDE SEQUENCE [LARGE SCALE GENOMIC DNA]</scope>
    <source>
        <strain evidence="3 4">NBRC 16725</strain>
    </source>
</reference>
<dbReference type="eggNOG" id="COG2267">
    <property type="taxonomic scope" value="Bacteria"/>
</dbReference>
<gene>
    <name evidence="3" type="ORF">NT2_09_00690</name>
</gene>
<proteinExistence type="predicted"/>
<dbReference type="InterPro" id="IPR000073">
    <property type="entry name" value="AB_hydrolase_1"/>
</dbReference>
<dbReference type="PANTHER" id="PTHR43798:SF31">
    <property type="entry name" value="AB HYDROLASE SUPERFAMILY PROTEIN YCLE"/>
    <property type="match status" value="1"/>
</dbReference>
<dbReference type="GO" id="GO:0016020">
    <property type="term" value="C:membrane"/>
    <property type="evidence" value="ECO:0007669"/>
    <property type="project" value="TreeGrafter"/>
</dbReference>
<dbReference type="InterPro" id="IPR000639">
    <property type="entry name" value="Epox_hydrolase-like"/>
</dbReference>
<comment type="caution">
    <text evidence="3">The sequence shown here is derived from an EMBL/GenBank/DDBJ whole genome shotgun (WGS) entry which is preliminary data.</text>
</comment>
<dbReference type="Proteomes" id="UP000016568">
    <property type="component" value="Unassembled WGS sequence"/>
</dbReference>
<sequence>MPLIHVERVGPAPFIALNVGGTGDLVVLLHGIGGNRRNWRDNIGPLAQHFQVAAWDARGWGDSDDYDGPLTFEEMSQDLLRVLDHLGHRRAHLVGLSMGGRIAMHFAVRHPDRVQSLVLCDTTQGPKDWPLERRNAFIQSRQAPLLSGKTPADIAEQVAASLVSPHASVEAVAQLVESLAMLHKDSYLKAIEANVADVTLADLSLITAPTLVMVGEDDHLTPPAEAAEIARLIAGAQLHVVERAGHLINIEAPAAFNERVLAFLLAQSEPVRS</sequence>
<dbReference type="PRINTS" id="PR00412">
    <property type="entry name" value="EPOXHYDRLASE"/>
</dbReference>
<dbReference type="Gene3D" id="3.40.50.1820">
    <property type="entry name" value="alpha/beta hydrolase"/>
    <property type="match status" value="1"/>
</dbReference>
<feature type="domain" description="AB hydrolase-1" evidence="2">
    <location>
        <begin position="25"/>
        <end position="253"/>
    </location>
</feature>
<keyword evidence="4" id="KW-1185">Reference proteome</keyword>
<dbReference type="PRINTS" id="PR00111">
    <property type="entry name" value="ABHYDROLASE"/>
</dbReference>
<dbReference type="SUPFAM" id="SSF53474">
    <property type="entry name" value="alpha/beta-Hydrolases"/>
    <property type="match status" value="1"/>
</dbReference>
<dbReference type="GO" id="GO:0016787">
    <property type="term" value="F:hydrolase activity"/>
    <property type="evidence" value="ECO:0007669"/>
    <property type="project" value="UniProtKB-KW"/>
</dbReference>
<evidence type="ECO:0000259" key="2">
    <source>
        <dbReference type="Pfam" id="PF00561"/>
    </source>
</evidence>
<protein>
    <submittedName>
        <fullName evidence="3">Putative hydrolase</fullName>
    </submittedName>
</protein>
<dbReference type="InterPro" id="IPR029058">
    <property type="entry name" value="AB_hydrolase_fold"/>
</dbReference>
<dbReference type="AlphaFoldDB" id="U2YAL8"/>
<keyword evidence="1 3" id="KW-0378">Hydrolase</keyword>
<name>U2YAL8_9SPHN</name>
<evidence type="ECO:0000256" key="1">
    <source>
        <dbReference type="ARBA" id="ARBA00022801"/>
    </source>
</evidence>
<evidence type="ECO:0000313" key="4">
    <source>
        <dbReference type="Proteomes" id="UP000016568"/>
    </source>
</evidence>
<dbReference type="OrthoDB" id="8680283at2"/>
<dbReference type="InterPro" id="IPR050266">
    <property type="entry name" value="AB_hydrolase_sf"/>
</dbReference>
<dbReference type="EMBL" id="BASZ01000009">
    <property type="protein sequence ID" value="GAD50461.1"/>
    <property type="molecule type" value="Genomic_DNA"/>
</dbReference>
<dbReference type="Pfam" id="PF00561">
    <property type="entry name" value="Abhydrolase_1"/>
    <property type="match status" value="1"/>
</dbReference>
<evidence type="ECO:0000313" key="3">
    <source>
        <dbReference type="EMBL" id="GAD50461.1"/>
    </source>
</evidence>
<organism evidence="3 4">
    <name type="scientific">Caenibius tardaugens NBRC 16725</name>
    <dbReference type="NCBI Taxonomy" id="1219035"/>
    <lineage>
        <taxon>Bacteria</taxon>
        <taxon>Pseudomonadati</taxon>
        <taxon>Pseudomonadota</taxon>
        <taxon>Alphaproteobacteria</taxon>
        <taxon>Sphingomonadales</taxon>
        <taxon>Erythrobacteraceae</taxon>
        <taxon>Caenibius</taxon>
    </lineage>
</organism>
<dbReference type="PANTHER" id="PTHR43798">
    <property type="entry name" value="MONOACYLGLYCEROL LIPASE"/>
    <property type="match status" value="1"/>
</dbReference>